<name>A0A6G4QUQ4_9CAUL</name>
<protein>
    <submittedName>
        <fullName evidence="2">Uncharacterized protein</fullName>
    </submittedName>
</protein>
<keyword evidence="1" id="KW-0472">Membrane</keyword>
<dbReference type="RefSeq" id="WP_165257013.1">
    <property type="nucleotide sequence ID" value="NZ_JAAKGT010000002.1"/>
</dbReference>
<dbReference type="EMBL" id="JAAKGT010000002">
    <property type="protein sequence ID" value="NGM49169.1"/>
    <property type="molecule type" value="Genomic_DNA"/>
</dbReference>
<proteinExistence type="predicted"/>
<keyword evidence="1" id="KW-1133">Transmembrane helix</keyword>
<feature type="transmembrane region" description="Helical" evidence="1">
    <location>
        <begin position="125"/>
        <end position="146"/>
    </location>
</feature>
<reference evidence="2" key="1">
    <citation type="submission" date="2020-02" db="EMBL/GenBank/DDBJ databases">
        <authorList>
            <person name="Gao J."/>
            <person name="Sun J."/>
        </authorList>
    </citation>
    <scope>NUCLEOTIDE SEQUENCE</scope>
    <source>
        <strain evidence="2">602-2</strain>
    </source>
</reference>
<gene>
    <name evidence="2" type="ORF">G5B46_06080</name>
</gene>
<organism evidence="2">
    <name type="scientific">Caulobacter sp. 602-2</name>
    <dbReference type="NCBI Taxonomy" id="2710887"/>
    <lineage>
        <taxon>Bacteria</taxon>
        <taxon>Pseudomonadati</taxon>
        <taxon>Pseudomonadota</taxon>
        <taxon>Alphaproteobacteria</taxon>
        <taxon>Caulobacterales</taxon>
        <taxon>Caulobacteraceae</taxon>
        <taxon>Caulobacter</taxon>
    </lineage>
</organism>
<feature type="transmembrane region" description="Helical" evidence="1">
    <location>
        <begin position="158"/>
        <end position="178"/>
    </location>
</feature>
<accession>A0A6G4QUQ4</accession>
<dbReference type="AlphaFoldDB" id="A0A6G4QUQ4"/>
<evidence type="ECO:0000313" key="2">
    <source>
        <dbReference type="EMBL" id="NGM49169.1"/>
    </source>
</evidence>
<evidence type="ECO:0000256" key="1">
    <source>
        <dbReference type="SAM" id="Phobius"/>
    </source>
</evidence>
<feature type="transmembrane region" description="Helical" evidence="1">
    <location>
        <begin position="64"/>
        <end position="88"/>
    </location>
</feature>
<sequence length="188" mass="19529">MTGNRRDLADRIMSLAVSNPPAVRGEWADAMHAEFKALEKGRLSWSLGCLVAAARWRAAGEATYAAALGTGVVFVGALAPLCYFGAVLSGLLSRGEAARMVMPLIVVALVLAGFAIALNWPRRRLATALIVGLGPSLIGNALLAITGAGLRVPTLQMLVIWGVMVGLGYVGALAGAALGRRRAARIAR</sequence>
<feature type="transmembrane region" description="Helical" evidence="1">
    <location>
        <begin position="100"/>
        <end position="118"/>
    </location>
</feature>
<comment type="caution">
    <text evidence="2">The sequence shown here is derived from an EMBL/GenBank/DDBJ whole genome shotgun (WGS) entry which is preliminary data.</text>
</comment>
<keyword evidence="1" id="KW-0812">Transmembrane</keyword>